<protein>
    <submittedName>
        <fullName evidence="2">Uncharacterized protein</fullName>
    </submittedName>
</protein>
<comment type="caution">
    <text evidence="2">The sequence shown here is derived from an EMBL/GenBank/DDBJ whole genome shotgun (WGS) entry which is preliminary data.</text>
</comment>
<feature type="compositionally biased region" description="Basic residues" evidence="1">
    <location>
        <begin position="103"/>
        <end position="115"/>
    </location>
</feature>
<proteinExistence type="predicted"/>
<feature type="compositionally biased region" description="Polar residues" evidence="1">
    <location>
        <begin position="130"/>
        <end position="143"/>
    </location>
</feature>
<evidence type="ECO:0000256" key="1">
    <source>
        <dbReference type="SAM" id="MobiDB-lite"/>
    </source>
</evidence>
<dbReference type="EMBL" id="JAULSW010000005">
    <property type="protein sequence ID" value="KAK3381946.1"/>
    <property type="molecule type" value="Genomic_DNA"/>
</dbReference>
<gene>
    <name evidence="2" type="ORF">B0H63DRAFT_451235</name>
</gene>
<feature type="compositionally biased region" description="Low complexity" evidence="1">
    <location>
        <begin position="77"/>
        <end position="98"/>
    </location>
</feature>
<dbReference type="AlphaFoldDB" id="A0AAE0NI36"/>
<evidence type="ECO:0000313" key="2">
    <source>
        <dbReference type="EMBL" id="KAK3381946.1"/>
    </source>
</evidence>
<feature type="region of interest" description="Disordered" evidence="1">
    <location>
        <begin position="1"/>
        <end position="143"/>
    </location>
</feature>
<accession>A0AAE0NI36</accession>
<sequence length="285" mass="32458">MSHLSPVERPLSRVSLTPSDTTYHSFHDVELYEPEAVQPPRPKPSVLQSPVTILPASKNHGRSISQEMRRQDSGYESMVPRDSLSSSSRNRRMSAASVTSSTHRQRTRPSAHRPTRSGPVSYLPRKHRQSISPQRCYSSRRSESQQPVTFFHFPHFTTSEPVLDETEMTDNARGTQAYGDVPLASYAADAETPAYPLPPQTTHYWTSDRTRRLEYAAIDAARKGVRGWVMRHIVPDCFVPKSKRRVGFEDDRGSVVRYRLDLDVDDGPEKSGHGRKDWWLSMRGR</sequence>
<organism evidence="2 3">
    <name type="scientific">Podospora didyma</name>
    <dbReference type="NCBI Taxonomy" id="330526"/>
    <lineage>
        <taxon>Eukaryota</taxon>
        <taxon>Fungi</taxon>
        <taxon>Dikarya</taxon>
        <taxon>Ascomycota</taxon>
        <taxon>Pezizomycotina</taxon>
        <taxon>Sordariomycetes</taxon>
        <taxon>Sordariomycetidae</taxon>
        <taxon>Sordariales</taxon>
        <taxon>Podosporaceae</taxon>
        <taxon>Podospora</taxon>
    </lineage>
</organism>
<dbReference type="Proteomes" id="UP001285441">
    <property type="component" value="Unassembled WGS sequence"/>
</dbReference>
<feature type="compositionally biased region" description="Polar residues" evidence="1">
    <location>
        <begin position="14"/>
        <end position="24"/>
    </location>
</feature>
<evidence type="ECO:0000313" key="3">
    <source>
        <dbReference type="Proteomes" id="UP001285441"/>
    </source>
</evidence>
<reference evidence="2" key="2">
    <citation type="submission" date="2023-06" db="EMBL/GenBank/DDBJ databases">
        <authorList>
            <consortium name="Lawrence Berkeley National Laboratory"/>
            <person name="Haridas S."/>
            <person name="Hensen N."/>
            <person name="Bonometti L."/>
            <person name="Westerberg I."/>
            <person name="Brannstrom I.O."/>
            <person name="Guillou S."/>
            <person name="Cros-Aarteil S."/>
            <person name="Calhoun S."/>
            <person name="Kuo A."/>
            <person name="Mondo S."/>
            <person name="Pangilinan J."/>
            <person name="Riley R."/>
            <person name="LaButti K."/>
            <person name="Andreopoulos B."/>
            <person name="Lipzen A."/>
            <person name="Chen C."/>
            <person name="Yanf M."/>
            <person name="Daum C."/>
            <person name="Ng V."/>
            <person name="Clum A."/>
            <person name="Steindorff A."/>
            <person name="Ohm R."/>
            <person name="Martin F."/>
            <person name="Silar P."/>
            <person name="Natvig D."/>
            <person name="Lalanne C."/>
            <person name="Gautier V."/>
            <person name="Ament-velasquez S.L."/>
            <person name="Kruys A."/>
            <person name="Hutchinson M.I."/>
            <person name="Powell A.J."/>
            <person name="Barry K."/>
            <person name="Miller A.N."/>
            <person name="Grigoriev I.V."/>
            <person name="Debuchy R."/>
            <person name="Gladieux P."/>
            <person name="Thoren M.H."/>
            <person name="Johannesson H."/>
        </authorList>
    </citation>
    <scope>NUCLEOTIDE SEQUENCE</scope>
    <source>
        <strain evidence="2">CBS 232.78</strain>
    </source>
</reference>
<name>A0AAE0NI36_9PEZI</name>
<keyword evidence="3" id="KW-1185">Reference proteome</keyword>
<reference evidence="2" key="1">
    <citation type="journal article" date="2023" name="Mol. Phylogenet. Evol.">
        <title>Genome-scale phylogeny and comparative genomics of the fungal order Sordariales.</title>
        <authorList>
            <person name="Hensen N."/>
            <person name="Bonometti L."/>
            <person name="Westerberg I."/>
            <person name="Brannstrom I.O."/>
            <person name="Guillou S."/>
            <person name="Cros-Aarteil S."/>
            <person name="Calhoun S."/>
            <person name="Haridas S."/>
            <person name="Kuo A."/>
            <person name="Mondo S."/>
            <person name="Pangilinan J."/>
            <person name="Riley R."/>
            <person name="LaButti K."/>
            <person name="Andreopoulos B."/>
            <person name="Lipzen A."/>
            <person name="Chen C."/>
            <person name="Yan M."/>
            <person name="Daum C."/>
            <person name="Ng V."/>
            <person name="Clum A."/>
            <person name="Steindorff A."/>
            <person name="Ohm R.A."/>
            <person name="Martin F."/>
            <person name="Silar P."/>
            <person name="Natvig D.O."/>
            <person name="Lalanne C."/>
            <person name="Gautier V."/>
            <person name="Ament-Velasquez S.L."/>
            <person name="Kruys A."/>
            <person name="Hutchinson M.I."/>
            <person name="Powell A.J."/>
            <person name="Barry K."/>
            <person name="Miller A.N."/>
            <person name="Grigoriev I.V."/>
            <person name="Debuchy R."/>
            <person name="Gladieux P."/>
            <person name="Hiltunen Thoren M."/>
            <person name="Johannesson H."/>
        </authorList>
    </citation>
    <scope>NUCLEOTIDE SEQUENCE</scope>
    <source>
        <strain evidence="2">CBS 232.78</strain>
    </source>
</reference>